<comment type="caution">
    <text evidence="2">The sequence shown here is derived from an EMBL/GenBank/DDBJ whole genome shotgun (WGS) entry which is preliminary data.</text>
</comment>
<feature type="compositionally biased region" description="Low complexity" evidence="1">
    <location>
        <begin position="61"/>
        <end position="73"/>
    </location>
</feature>
<feature type="region of interest" description="Disordered" evidence="1">
    <location>
        <begin position="105"/>
        <end position="132"/>
    </location>
</feature>
<feature type="compositionally biased region" description="Polar residues" evidence="1">
    <location>
        <begin position="31"/>
        <end position="40"/>
    </location>
</feature>
<feature type="region of interest" description="Disordered" evidence="1">
    <location>
        <begin position="1"/>
        <end position="92"/>
    </location>
</feature>
<gene>
    <name evidence="2" type="ORF">TWF679_005686</name>
</gene>
<feature type="compositionally biased region" description="Basic and acidic residues" evidence="1">
    <location>
        <begin position="16"/>
        <end position="26"/>
    </location>
</feature>
<name>A0A8H8VBM6_ORBOL</name>
<evidence type="ECO:0000256" key="1">
    <source>
        <dbReference type="SAM" id="MobiDB-lite"/>
    </source>
</evidence>
<feature type="region of interest" description="Disordered" evidence="1">
    <location>
        <begin position="184"/>
        <end position="234"/>
    </location>
</feature>
<feature type="compositionally biased region" description="Acidic residues" evidence="1">
    <location>
        <begin position="216"/>
        <end position="231"/>
    </location>
</feature>
<proteinExistence type="predicted"/>
<dbReference type="Proteomes" id="UP000614610">
    <property type="component" value="Unassembled WGS sequence"/>
</dbReference>
<feature type="compositionally biased region" description="Low complexity" evidence="1">
    <location>
        <begin position="111"/>
        <end position="126"/>
    </location>
</feature>
<reference evidence="2" key="1">
    <citation type="submission" date="2019-06" db="EMBL/GenBank/DDBJ databases">
        <authorList>
            <person name="Palmer J.M."/>
        </authorList>
    </citation>
    <scope>NUCLEOTIDE SEQUENCE</scope>
    <source>
        <strain evidence="2">TWF679</strain>
    </source>
</reference>
<accession>A0A8H8VBM6</accession>
<feature type="region of interest" description="Disordered" evidence="1">
    <location>
        <begin position="271"/>
        <end position="342"/>
    </location>
</feature>
<dbReference type="OrthoDB" id="5389296at2759"/>
<dbReference type="AlphaFoldDB" id="A0A8H8VBM6"/>
<dbReference type="EMBL" id="WIWT01000028">
    <property type="protein sequence ID" value="KAF3212801.1"/>
    <property type="molecule type" value="Genomic_DNA"/>
</dbReference>
<organism evidence="2 3">
    <name type="scientific">Orbilia oligospora</name>
    <name type="common">Nematode-trapping fungus</name>
    <name type="synonym">Arthrobotrys oligospora</name>
    <dbReference type="NCBI Taxonomy" id="2813651"/>
    <lineage>
        <taxon>Eukaryota</taxon>
        <taxon>Fungi</taxon>
        <taxon>Dikarya</taxon>
        <taxon>Ascomycota</taxon>
        <taxon>Pezizomycotina</taxon>
        <taxon>Orbiliomycetes</taxon>
        <taxon>Orbiliales</taxon>
        <taxon>Orbiliaceae</taxon>
        <taxon>Orbilia</taxon>
    </lineage>
</organism>
<feature type="compositionally biased region" description="Low complexity" evidence="1">
    <location>
        <begin position="295"/>
        <end position="310"/>
    </location>
</feature>
<evidence type="ECO:0000313" key="3">
    <source>
        <dbReference type="Proteomes" id="UP000614610"/>
    </source>
</evidence>
<evidence type="ECO:0000313" key="2">
    <source>
        <dbReference type="EMBL" id="KAF3212801.1"/>
    </source>
</evidence>
<protein>
    <submittedName>
        <fullName evidence="2">Uncharacterized protein</fullName>
    </submittedName>
</protein>
<sequence length="544" mass="58634">MAPPATPRNRFPSPDDVPRPRTDPRLPPRISTGTVQTSITAPAPRPQFATPGPPTTRRRQQQPTQSTIQTPGGFNNRQYSRGFSPDPDFFTSSVCQRKDGVVRAAPRVLGSNNNNNNNNSNSNSSSNKRRRRSFDLDEIDEALLVSSGKPRVLGDSSGGWKVPVEYFGGTPVPQRIRGLLHHHATPTPSLRRPTFRQGSAVISSPPGDLNLSFGDTQEDVQDDDEDEDDDDYSGRGKVVMTAAVVNGGGSVPQKKRQKSAGVFDDIESIASSLPGTRDEGTVEGVEGSNRKENSRSTITTITSHNTTTNSGLRTPQRGLKSGGISNIHDSGSIIPPPPSTNLKTTTTTTAVILGEQWMSVPDQPQLKLPAKTSPTEKLNKAICAMAWSPSHRKRRNVNSKYLNGGLAATVLGWAYDAQDVVLRSNLAIEQNQKEKQSLNLNSKGRGRIGNSYAGGGGGGGDRAGIMVVKVGSVCGEEGYAAITGEEEDEGIESGAERKVILIGDENSGLRKDLRQGSWVEVRMPMWEVTVEGGKWTVGINWRLL</sequence>